<dbReference type="EMBL" id="JBITDC010000019">
    <property type="protein sequence ID" value="MFI5680192.1"/>
    <property type="molecule type" value="Genomic_DNA"/>
</dbReference>
<feature type="domain" description="Metallo-beta-lactamase" evidence="1">
    <location>
        <begin position="35"/>
        <end position="217"/>
    </location>
</feature>
<keyword evidence="3" id="KW-1185">Reference proteome</keyword>
<proteinExistence type="predicted"/>
<dbReference type="InterPro" id="IPR036866">
    <property type="entry name" value="RibonucZ/Hydroxyglut_hydro"/>
</dbReference>
<evidence type="ECO:0000259" key="1">
    <source>
        <dbReference type="SMART" id="SM00849"/>
    </source>
</evidence>
<protein>
    <submittedName>
        <fullName evidence="2">MBL fold metallo-hydrolase</fullName>
    </submittedName>
</protein>
<dbReference type="RefSeq" id="WP_398660636.1">
    <property type="nucleotide sequence ID" value="NZ_JBITDC010000019.1"/>
</dbReference>
<dbReference type="Pfam" id="PF00753">
    <property type="entry name" value="Lactamase_B"/>
    <property type="match status" value="1"/>
</dbReference>
<dbReference type="Gene3D" id="3.60.15.10">
    <property type="entry name" value="Ribonuclease Z/Hydroxyacylglutathione hydrolase-like"/>
    <property type="match status" value="1"/>
</dbReference>
<dbReference type="Proteomes" id="UP001612415">
    <property type="component" value="Unassembled WGS sequence"/>
</dbReference>
<dbReference type="CDD" id="cd16282">
    <property type="entry name" value="metallo-hydrolase-like_MBL-fold"/>
    <property type="match status" value="1"/>
</dbReference>
<evidence type="ECO:0000313" key="2">
    <source>
        <dbReference type="EMBL" id="MFI5680192.1"/>
    </source>
</evidence>
<comment type="caution">
    <text evidence="2">The sequence shown here is derived from an EMBL/GenBank/DDBJ whole genome shotgun (WGS) entry which is preliminary data.</text>
</comment>
<dbReference type="PANTHER" id="PTHR42951:SF4">
    <property type="entry name" value="ACYL-COENZYME A THIOESTERASE MBLAC2"/>
    <property type="match status" value="1"/>
</dbReference>
<name>A0ABW7YEB2_STRCE</name>
<dbReference type="SMART" id="SM00849">
    <property type="entry name" value="Lactamase_B"/>
    <property type="match status" value="1"/>
</dbReference>
<evidence type="ECO:0000313" key="3">
    <source>
        <dbReference type="Proteomes" id="UP001612415"/>
    </source>
</evidence>
<reference evidence="2 3" key="1">
    <citation type="submission" date="2024-10" db="EMBL/GenBank/DDBJ databases">
        <title>The Natural Products Discovery Center: Release of the First 8490 Sequenced Strains for Exploring Actinobacteria Biosynthetic Diversity.</title>
        <authorList>
            <person name="Kalkreuter E."/>
            <person name="Kautsar S.A."/>
            <person name="Yang D."/>
            <person name="Bader C.D."/>
            <person name="Teijaro C.N."/>
            <person name="Fluegel L."/>
            <person name="Davis C.M."/>
            <person name="Simpson J.R."/>
            <person name="Lauterbach L."/>
            <person name="Steele A.D."/>
            <person name="Gui C."/>
            <person name="Meng S."/>
            <person name="Li G."/>
            <person name="Viehrig K."/>
            <person name="Ye F."/>
            <person name="Su P."/>
            <person name="Kiefer A.F."/>
            <person name="Nichols A."/>
            <person name="Cepeda A.J."/>
            <person name="Yan W."/>
            <person name="Fan B."/>
            <person name="Jiang Y."/>
            <person name="Adhikari A."/>
            <person name="Zheng C.-J."/>
            <person name="Schuster L."/>
            <person name="Cowan T.M."/>
            <person name="Smanski M.J."/>
            <person name="Chevrette M.G."/>
            <person name="De Carvalho L.P.S."/>
            <person name="Shen B."/>
        </authorList>
    </citation>
    <scope>NUCLEOTIDE SEQUENCE [LARGE SCALE GENOMIC DNA]</scope>
    <source>
        <strain evidence="2 3">NPDC051599</strain>
    </source>
</reference>
<sequence length="313" mass="33710">MTSTGHDVRTPAPPRVQEVSDGIYAYHQPDGTWWINNTGFLVGRRGVASIDACSTERRTRAYLDAIRAVTPQPVRTLINTHHHGDHTFGNYLFDRATIVGHESVRTGIQAWGEPRSAPFWTEVEWGQVQIEPPFLTYTDAVTLWVDDLRCEVRHVGTAAHTTNDSVVWIPERGVLFAGDLLFNGGTPFLVQGSVVGAISVLENIVAPLGADIIVPGHGPVGGPQLIEDVLDYLRFVQATAKEGSASGLSPLQAAYEADLGPYAELADRERIVGNLHRAYAELTGAAPGAPIDVAAALADMVTYNGGRPLTCLA</sequence>
<dbReference type="SUPFAM" id="SSF56281">
    <property type="entry name" value="Metallo-hydrolase/oxidoreductase"/>
    <property type="match status" value="1"/>
</dbReference>
<dbReference type="InterPro" id="IPR001279">
    <property type="entry name" value="Metallo-B-lactamas"/>
</dbReference>
<accession>A0ABW7YEB2</accession>
<dbReference type="InterPro" id="IPR050855">
    <property type="entry name" value="NDM-1-like"/>
</dbReference>
<organism evidence="2 3">
    <name type="scientific">Streptomyces cellulosae</name>
    <dbReference type="NCBI Taxonomy" id="1968"/>
    <lineage>
        <taxon>Bacteria</taxon>
        <taxon>Bacillati</taxon>
        <taxon>Actinomycetota</taxon>
        <taxon>Actinomycetes</taxon>
        <taxon>Kitasatosporales</taxon>
        <taxon>Streptomycetaceae</taxon>
        <taxon>Streptomyces</taxon>
    </lineage>
</organism>
<gene>
    <name evidence="2" type="ORF">ACIA8P_37230</name>
</gene>
<dbReference type="PANTHER" id="PTHR42951">
    <property type="entry name" value="METALLO-BETA-LACTAMASE DOMAIN-CONTAINING"/>
    <property type="match status" value="1"/>
</dbReference>